<dbReference type="Pfam" id="PF00498">
    <property type="entry name" value="FHA"/>
    <property type="match status" value="1"/>
</dbReference>
<gene>
    <name evidence="3" type="ORF">D9Q81_04510</name>
</gene>
<evidence type="ECO:0000313" key="3">
    <source>
        <dbReference type="EMBL" id="RSN69061.1"/>
    </source>
</evidence>
<keyword evidence="1" id="KW-1133">Transmembrane helix</keyword>
<feature type="transmembrane region" description="Helical" evidence="1">
    <location>
        <begin position="118"/>
        <end position="137"/>
    </location>
</feature>
<dbReference type="InterPro" id="IPR000253">
    <property type="entry name" value="FHA_dom"/>
</dbReference>
<keyword evidence="1" id="KW-0812">Transmembrane</keyword>
<feature type="transmembrane region" description="Helical" evidence="1">
    <location>
        <begin position="43"/>
        <end position="62"/>
    </location>
</feature>
<feature type="transmembrane region" description="Helical" evidence="1">
    <location>
        <begin position="149"/>
        <end position="166"/>
    </location>
</feature>
<dbReference type="PROSITE" id="PS50006">
    <property type="entry name" value="FHA_DOMAIN"/>
    <property type="match status" value="1"/>
</dbReference>
<sequence>MDGTDMSELTRGLRKLRLSMIPMLLSGISLALAHTPQVLPNEYSIPVLIASAFLCIVSLAFFTMGISSICESLGEIFCKLRRLFKYLTPALLIFTSISIFYGVEGPIGIEGLVSKPPLLIAAIFFIILLLLMAYSFIKLSSLLGSRSMMLGSAMIIPSPFAAITGYDTGVIMGSALGIIGSLILMLTLTRLIRAEIEVVEAEEAPQEYEEEPEEVSKLEEIPKRPLEVPRRRPVEVPRREEIYEGIHVRAEEKRARLLGPNGLTIELELGVRAFGRRDFVGYVPEEDLDYISRRHFEIKGTKEGYFIRDLGSLNGTWVNGNRIGREFVKLVNGAVIDVAEVARLRFSYESEDLGVPEI</sequence>
<feature type="transmembrane region" description="Helical" evidence="1">
    <location>
        <begin position="172"/>
        <end position="192"/>
    </location>
</feature>
<dbReference type="EMBL" id="RCOR01000022">
    <property type="protein sequence ID" value="RSN69061.1"/>
    <property type="molecule type" value="Genomic_DNA"/>
</dbReference>
<accession>A0A3R9QS60</accession>
<dbReference type="InterPro" id="IPR046077">
    <property type="entry name" value="DUF6095"/>
</dbReference>
<name>A0A3R9QS60_9CREN</name>
<dbReference type="Pfam" id="PF19589">
    <property type="entry name" value="DUF6095"/>
    <property type="match status" value="1"/>
</dbReference>
<dbReference type="SUPFAM" id="SSF49879">
    <property type="entry name" value="SMAD/FHA domain"/>
    <property type="match status" value="1"/>
</dbReference>
<dbReference type="Proteomes" id="UP000278149">
    <property type="component" value="Unassembled WGS sequence"/>
</dbReference>
<dbReference type="CDD" id="cd00060">
    <property type="entry name" value="FHA"/>
    <property type="match status" value="1"/>
</dbReference>
<comment type="caution">
    <text evidence="3">The sequence shown here is derived from an EMBL/GenBank/DDBJ whole genome shotgun (WGS) entry which is preliminary data.</text>
</comment>
<evidence type="ECO:0000256" key="1">
    <source>
        <dbReference type="SAM" id="Phobius"/>
    </source>
</evidence>
<organism evidence="3 4">
    <name type="scientific">Candidatus Korarchaeum cryptofilum</name>
    <dbReference type="NCBI Taxonomy" id="498846"/>
    <lineage>
        <taxon>Archaea</taxon>
        <taxon>Thermoproteota</taxon>
        <taxon>Candidatus Korarchaeia</taxon>
        <taxon>Candidatus Korarchaeales</taxon>
        <taxon>Candidatus Korarchaeaceae</taxon>
        <taxon>Candidatus Korarchaeum</taxon>
    </lineage>
</organism>
<dbReference type="AlphaFoldDB" id="A0A3R9QS60"/>
<dbReference type="InterPro" id="IPR008984">
    <property type="entry name" value="SMAD_FHA_dom_sf"/>
</dbReference>
<evidence type="ECO:0000313" key="4">
    <source>
        <dbReference type="Proteomes" id="UP000278149"/>
    </source>
</evidence>
<keyword evidence="1" id="KW-0472">Membrane</keyword>
<evidence type="ECO:0000259" key="2">
    <source>
        <dbReference type="PROSITE" id="PS50006"/>
    </source>
</evidence>
<proteinExistence type="predicted"/>
<protein>
    <submittedName>
        <fullName evidence="3">FHA domain-containing protein</fullName>
    </submittedName>
</protein>
<reference evidence="3 4" key="1">
    <citation type="submission" date="2018-10" db="EMBL/GenBank/DDBJ databases">
        <title>Co-occurring genomic capacity for anaerobic methane metabolism and dissimilatory sulfite reduction discovered in the Korarchaeota.</title>
        <authorList>
            <person name="Mckay L.J."/>
            <person name="Dlakic M."/>
            <person name="Fields M.W."/>
            <person name="Delmont T.O."/>
            <person name="Eren A.M."/>
            <person name="Jay Z.J."/>
            <person name="Klingelsmith K.B."/>
            <person name="Rusch D.B."/>
            <person name="Inskeep W.P."/>
        </authorList>
    </citation>
    <scope>NUCLEOTIDE SEQUENCE [LARGE SCALE GENOMIC DNA]</scope>
    <source>
        <strain evidence="3 4">WS</strain>
    </source>
</reference>
<dbReference type="Gene3D" id="2.60.200.20">
    <property type="match status" value="1"/>
</dbReference>
<feature type="transmembrane region" description="Helical" evidence="1">
    <location>
        <begin position="83"/>
        <end position="103"/>
    </location>
</feature>
<feature type="domain" description="FHA" evidence="2">
    <location>
        <begin position="272"/>
        <end position="323"/>
    </location>
</feature>
<dbReference type="SMART" id="SM00240">
    <property type="entry name" value="FHA"/>
    <property type="match status" value="1"/>
</dbReference>